<feature type="domain" description="Tyr recombinase" evidence="3">
    <location>
        <begin position="60"/>
        <end position="228"/>
    </location>
</feature>
<dbReference type="GO" id="GO:0015074">
    <property type="term" value="P:DNA integration"/>
    <property type="evidence" value="ECO:0007669"/>
    <property type="project" value="InterPro"/>
</dbReference>
<dbReference type="AlphaFoldDB" id="A0A2T5UBL0"/>
<protein>
    <submittedName>
        <fullName evidence="4">Integrase</fullName>
    </submittedName>
</protein>
<evidence type="ECO:0000256" key="2">
    <source>
        <dbReference type="ARBA" id="ARBA00023172"/>
    </source>
</evidence>
<keyword evidence="2" id="KW-0233">DNA recombination</keyword>
<evidence type="ECO:0000259" key="3">
    <source>
        <dbReference type="PROSITE" id="PS51898"/>
    </source>
</evidence>
<dbReference type="SUPFAM" id="SSF56349">
    <property type="entry name" value="DNA breaking-rejoining enzymes"/>
    <property type="match status" value="1"/>
</dbReference>
<dbReference type="PROSITE" id="PS51898">
    <property type="entry name" value="TYR_RECOMBINASE"/>
    <property type="match status" value="1"/>
</dbReference>
<accession>A0A2T5UBL0</accession>
<dbReference type="InterPro" id="IPR011010">
    <property type="entry name" value="DNA_brk_join_enz"/>
</dbReference>
<organism evidence="4 5">
    <name type="scientific">Sphingomonas faeni</name>
    <dbReference type="NCBI Taxonomy" id="185950"/>
    <lineage>
        <taxon>Bacteria</taxon>
        <taxon>Pseudomonadati</taxon>
        <taxon>Pseudomonadota</taxon>
        <taxon>Alphaproteobacteria</taxon>
        <taxon>Sphingomonadales</taxon>
        <taxon>Sphingomonadaceae</taxon>
        <taxon>Sphingomonas</taxon>
    </lineage>
</organism>
<evidence type="ECO:0000313" key="5">
    <source>
        <dbReference type="Proteomes" id="UP000244013"/>
    </source>
</evidence>
<gene>
    <name evidence="4" type="ORF">C8J25_101390</name>
</gene>
<reference evidence="4 5" key="1">
    <citation type="submission" date="2018-04" db="EMBL/GenBank/DDBJ databases">
        <title>Genomic Encyclopedia of Type Strains, Phase III (KMG-III): the genomes of soil and plant-associated and newly described type strains.</title>
        <authorList>
            <person name="Whitman W."/>
        </authorList>
    </citation>
    <scope>NUCLEOTIDE SEQUENCE [LARGE SCALE GENOMIC DNA]</scope>
    <source>
        <strain evidence="4 5">MA-olki</strain>
    </source>
</reference>
<name>A0A2T5UBL0_9SPHN</name>
<dbReference type="Gene3D" id="1.10.443.10">
    <property type="entry name" value="Intergrase catalytic core"/>
    <property type="match status" value="1"/>
</dbReference>
<dbReference type="EMBL" id="QAYE01000001">
    <property type="protein sequence ID" value="PTW48890.1"/>
    <property type="molecule type" value="Genomic_DNA"/>
</dbReference>
<dbReference type="Gene3D" id="1.10.150.130">
    <property type="match status" value="1"/>
</dbReference>
<dbReference type="InterPro" id="IPR002104">
    <property type="entry name" value="Integrase_catalytic"/>
</dbReference>
<dbReference type="GO" id="GO:0006310">
    <property type="term" value="P:DNA recombination"/>
    <property type="evidence" value="ECO:0007669"/>
    <property type="project" value="UniProtKB-KW"/>
</dbReference>
<dbReference type="InterPro" id="IPR013762">
    <property type="entry name" value="Integrase-like_cat_sf"/>
</dbReference>
<dbReference type="Pfam" id="PF00589">
    <property type="entry name" value="Phage_integrase"/>
    <property type="match status" value="1"/>
</dbReference>
<proteinExistence type="predicted"/>
<sequence>MVRELQPRHVEAMLAELLPHRTSANMLRKRLSALMKFAMRIGMAGTNPVIVTRPFKVSGGGFHSWTEEEIAAYEQRHPIGTVARLAFDLMIWTGQRGGDARKMGPGSVRDTRLELTQEKTKVFVSLPIMPGLAESILATPTVGAVFVVTEFGKQFSVKGFGNKFRQWCDEAGLPNCSAHGLRKAAARRFAEAGCSNQEIKAWTGHTTDSEVARYTAAADQRTLSDTAANKLLANLAERLAKNAAKALKSGENK</sequence>
<dbReference type="GO" id="GO:0003677">
    <property type="term" value="F:DNA binding"/>
    <property type="evidence" value="ECO:0007669"/>
    <property type="project" value="UniProtKB-KW"/>
</dbReference>
<dbReference type="Proteomes" id="UP000244013">
    <property type="component" value="Unassembled WGS sequence"/>
</dbReference>
<dbReference type="InterPro" id="IPR010998">
    <property type="entry name" value="Integrase_recombinase_N"/>
</dbReference>
<keyword evidence="1" id="KW-0238">DNA-binding</keyword>
<evidence type="ECO:0000256" key="1">
    <source>
        <dbReference type="ARBA" id="ARBA00023125"/>
    </source>
</evidence>
<evidence type="ECO:0000313" key="4">
    <source>
        <dbReference type="EMBL" id="PTW48890.1"/>
    </source>
</evidence>
<comment type="caution">
    <text evidence="4">The sequence shown here is derived from an EMBL/GenBank/DDBJ whole genome shotgun (WGS) entry which is preliminary data.</text>
</comment>